<name>A0ACB9GWQ2_CICIN</name>
<dbReference type="EMBL" id="CM042009">
    <property type="protein sequence ID" value="KAI3787988.1"/>
    <property type="molecule type" value="Genomic_DNA"/>
</dbReference>
<evidence type="ECO:0000313" key="1">
    <source>
        <dbReference type="EMBL" id="KAI3787988.1"/>
    </source>
</evidence>
<dbReference type="Proteomes" id="UP001055811">
    <property type="component" value="Linkage Group LG01"/>
</dbReference>
<accession>A0ACB9GWQ2</accession>
<protein>
    <submittedName>
        <fullName evidence="1">Uncharacterized protein</fullName>
    </submittedName>
</protein>
<reference evidence="2" key="1">
    <citation type="journal article" date="2022" name="Mol. Ecol. Resour.">
        <title>The genomes of chicory, endive, great burdock and yacon provide insights into Asteraceae palaeo-polyploidization history and plant inulin production.</title>
        <authorList>
            <person name="Fan W."/>
            <person name="Wang S."/>
            <person name="Wang H."/>
            <person name="Wang A."/>
            <person name="Jiang F."/>
            <person name="Liu H."/>
            <person name="Zhao H."/>
            <person name="Xu D."/>
            <person name="Zhang Y."/>
        </authorList>
    </citation>
    <scope>NUCLEOTIDE SEQUENCE [LARGE SCALE GENOMIC DNA]</scope>
    <source>
        <strain evidence="2">cv. Punajuju</strain>
    </source>
</reference>
<organism evidence="1 2">
    <name type="scientific">Cichorium intybus</name>
    <name type="common">Chicory</name>
    <dbReference type="NCBI Taxonomy" id="13427"/>
    <lineage>
        <taxon>Eukaryota</taxon>
        <taxon>Viridiplantae</taxon>
        <taxon>Streptophyta</taxon>
        <taxon>Embryophyta</taxon>
        <taxon>Tracheophyta</taxon>
        <taxon>Spermatophyta</taxon>
        <taxon>Magnoliopsida</taxon>
        <taxon>eudicotyledons</taxon>
        <taxon>Gunneridae</taxon>
        <taxon>Pentapetalae</taxon>
        <taxon>asterids</taxon>
        <taxon>campanulids</taxon>
        <taxon>Asterales</taxon>
        <taxon>Asteraceae</taxon>
        <taxon>Cichorioideae</taxon>
        <taxon>Cichorieae</taxon>
        <taxon>Cichoriinae</taxon>
        <taxon>Cichorium</taxon>
    </lineage>
</organism>
<comment type="caution">
    <text evidence="1">The sequence shown here is derived from an EMBL/GenBank/DDBJ whole genome shotgun (WGS) entry which is preliminary data.</text>
</comment>
<sequence length="558" mass="63827">MFQETSSKYSSLKKRAKFASGKSVKSSRDKDKAKTLDFKEKGFRGDDRRGQSRRVKTDSAGSNVADELSKRSNDSGRNGGVKSKNENVHGYRSKRAERDGGSFFDDKSRNTESNGRGFKSNYRGRKEREVHENETTGFAGRDFDRKRKRVYANNTSNGESKFHNNVKAPGAFHSKNTMFNKRESVDGGNDRRKNTEHDDKRKNIETKYETSKHIHSRQTSFTDDREFGKKKFQNKKNMSDDSMTMFDRPKRKRRLIRVEYPNDTANKRFDDTPPTIDNTKVTEQKEDIDTEENTEMSKNAQFRAIQPSPSIISFVNENLLGRRREIEFKKAGYNIELPSPLDNIPFSTSPERERIEESVFRNKLTFFAAAKVSSSFPPPDLPEIAFAGRSNVGKSSLLNSLTRQWGVARTSDKPGLTQTINFFNLGSKLCLVDLPGYGFAYAKEEVKESWEELVKEYVSTREGLKRVCLLIDTKWGMKARDHELVELMERSKTKYQIVLTKTDLAFPVDVARRAMQIEESLKTKKSALQPLMMVSSKTGAGIRSLRTVLSNISRFARL</sequence>
<gene>
    <name evidence="1" type="ORF">L2E82_00540</name>
</gene>
<evidence type="ECO:0000313" key="2">
    <source>
        <dbReference type="Proteomes" id="UP001055811"/>
    </source>
</evidence>
<reference evidence="1 2" key="2">
    <citation type="journal article" date="2022" name="Mol. Ecol. Resour.">
        <title>The genomes of chicory, endive, great burdock and yacon provide insights into Asteraceae paleo-polyploidization history and plant inulin production.</title>
        <authorList>
            <person name="Fan W."/>
            <person name="Wang S."/>
            <person name="Wang H."/>
            <person name="Wang A."/>
            <person name="Jiang F."/>
            <person name="Liu H."/>
            <person name="Zhao H."/>
            <person name="Xu D."/>
            <person name="Zhang Y."/>
        </authorList>
    </citation>
    <scope>NUCLEOTIDE SEQUENCE [LARGE SCALE GENOMIC DNA]</scope>
    <source>
        <strain evidence="2">cv. Punajuju</strain>
        <tissue evidence="1">Leaves</tissue>
    </source>
</reference>
<proteinExistence type="predicted"/>
<keyword evidence="2" id="KW-1185">Reference proteome</keyword>